<feature type="compositionally biased region" description="Pro residues" evidence="3">
    <location>
        <begin position="144"/>
        <end position="155"/>
    </location>
</feature>
<dbReference type="EMBL" id="VZUD01030258">
    <property type="protein sequence ID" value="NXV25219.1"/>
    <property type="molecule type" value="Genomic_DNA"/>
</dbReference>
<feature type="non-terminal residue" evidence="5">
    <location>
        <position position="1"/>
    </location>
</feature>
<accession>A0A7L3SH68</accession>
<dbReference type="PANTHER" id="PTHR45903:SF1">
    <property type="entry name" value="GLUTAMATE-RICH WD REPEAT-CONTAINING PROTEIN 1"/>
    <property type="match status" value="1"/>
</dbReference>
<feature type="region of interest" description="Disordered" evidence="3">
    <location>
        <begin position="1"/>
        <end position="24"/>
    </location>
</feature>
<dbReference type="InterPro" id="IPR022052">
    <property type="entry name" value="Histone-bd_RBBP4-like_N"/>
</dbReference>
<keyword evidence="1" id="KW-0853">WD repeat</keyword>
<dbReference type="InterPro" id="IPR051972">
    <property type="entry name" value="Glutamate-rich_WD_repeat"/>
</dbReference>
<evidence type="ECO:0000313" key="6">
    <source>
        <dbReference type="Proteomes" id="UP000578766"/>
    </source>
</evidence>
<keyword evidence="2" id="KW-0677">Repeat</keyword>
<evidence type="ECO:0000256" key="2">
    <source>
        <dbReference type="ARBA" id="ARBA00022737"/>
    </source>
</evidence>
<dbReference type="GO" id="GO:0005730">
    <property type="term" value="C:nucleolus"/>
    <property type="evidence" value="ECO:0007669"/>
    <property type="project" value="TreeGrafter"/>
</dbReference>
<dbReference type="AlphaFoldDB" id="A0A7L3SH68"/>
<evidence type="ECO:0000313" key="5">
    <source>
        <dbReference type="EMBL" id="NXV25219.1"/>
    </source>
</evidence>
<gene>
    <name evidence="5" type="primary">Grwd1</name>
    <name evidence="5" type="ORF">CEPGRY_R15894</name>
</gene>
<name>A0A7L3SH68_CEPGR</name>
<dbReference type="InterPro" id="IPR015943">
    <property type="entry name" value="WD40/YVTN_repeat-like_dom_sf"/>
</dbReference>
<evidence type="ECO:0000256" key="1">
    <source>
        <dbReference type="ARBA" id="ARBA00022574"/>
    </source>
</evidence>
<feature type="region of interest" description="Disordered" evidence="3">
    <location>
        <begin position="89"/>
        <end position="155"/>
    </location>
</feature>
<dbReference type="Proteomes" id="UP000578766">
    <property type="component" value="Unassembled WGS sequence"/>
</dbReference>
<protein>
    <submittedName>
        <fullName evidence="5">GRWD1 protein</fullName>
    </submittedName>
</protein>
<evidence type="ECO:0000256" key="3">
    <source>
        <dbReference type="SAM" id="MobiDB-lite"/>
    </source>
</evidence>
<evidence type="ECO:0000259" key="4">
    <source>
        <dbReference type="Pfam" id="PF12265"/>
    </source>
</evidence>
<feature type="compositionally biased region" description="Acidic residues" evidence="3">
    <location>
        <begin position="101"/>
        <end position="120"/>
    </location>
</feature>
<keyword evidence="6" id="KW-1185">Reference proteome</keyword>
<comment type="caution">
    <text evidence="5">The sequence shown here is derived from an EMBL/GenBank/DDBJ whole genome shotgun (WGS) entry which is preliminary data.</text>
</comment>
<feature type="domain" description="Histone-binding protein RBBP4-like N-terminal" evidence="4">
    <location>
        <begin position="23"/>
        <end position="91"/>
    </location>
</feature>
<dbReference type="PANTHER" id="PTHR45903">
    <property type="entry name" value="GLUTAMATE-RICH WD REPEAT-CONTAINING PROTEIN 1"/>
    <property type="match status" value="1"/>
</dbReference>
<proteinExistence type="predicted"/>
<dbReference type="GO" id="GO:0042254">
    <property type="term" value="P:ribosome biogenesis"/>
    <property type="evidence" value="ECO:0007669"/>
    <property type="project" value="TreeGrafter"/>
</dbReference>
<organism evidence="5 6">
    <name type="scientific">Cepphus grylle</name>
    <name type="common">Black guillemot</name>
    <name type="synonym">Alca grylle</name>
    <dbReference type="NCBI Taxonomy" id="28697"/>
    <lineage>
        <taxon>Eukaryota</taxon>
        <taxon>Metazoa</taxon>
        <taxon>Chordata</taxon>
        <taxon>Craniata</taxon>
        <taxon>Vertebrata</taxon>
        <taxon>Euteleostomi</taxon>
        <taxon>Archelosauria</taxon>
        <taxon>Archosauria</taxon>
        <taxon>Dinosauria</taxon>
        <taxon>Saurischia</taxon>
        <taxon>Theropoda</taxon>
        <taxon>Coelurosauria</taxon>
        <taxon>Aves</taxon>
        <taxon>Neognathae</taxon>
        <taxon>Neoaves</taxon>
        <taxon>Charadriiformes</taxon>
        <taxon>Alcidae</taxon>
        <taxon>Cepphus</taxon>
    </lineage>
</organism>
<dbReference type="Gene3D" id="2.130.10.10">
    <property type="entry name" value="YVTN repeat-like/Quinoprotein amine dehydrogenase"/>
    <property type="match status" value="1"/>
</dbReference>
<sequence length="155" mass="17137">ARPSSPPEPRVYLPGSGPPLGPDEELVMDEGAYVLYHRAGTGLPCLSFAVLRDELGEGREEPPLSLLLCAGTQGPTARANRVLVMKMQNLHGLRRRRGSGEEEDDDDDDEDDEDEDDEEGEGRQPQLLLAMAPHYGGINRLRVRPPPPHIQPHKY</sequence>
<dbReference type="Pfam" id="PF12265">
    <property type="entry name" value="CAF1C_H4-bd"/>
    <property type="match status" value="1"/>
</dbReference>
<feature type="non-terminal residue" evidence="5">
    <location>
        <position position="155"/>
    </location>
</feature>
<reference evidence="5 6" key="1">
    <citation type="submission" date="2019-09" db="EMBL/GenBank/DDBJ databases">
        <title>Bird 10,000 Genomes (B10K) Project - Family phase.</title>
        <authorList>
            <person name="Zhang G."/>
        </authorList>
    </citation>
    <scope>NUCLEOTIDE SEQUENCE [LARGE SCALE GENOMIC DNA]</scope>
    <source>
        <strain evidence="5">OUT-0020</strain>
        <tissue evidence="5">Liver</tissue>
    </source>
</reference>